<evidence type="ECO:0000256" key="4">
    <source>
        <dbReference type="ARBA" id="ARBA00022695"/>
    </source>
</evidence>
<feature type="domain" description="Mannose-6-phosphate isomerase type II C-terminal" evidence="10">
    <location>
        <begin position="378"/>
        <end position="491"/>
    </location>
</feature>
<dbReference type="InterPro" id="IPR006375">
    <property type="entry name" value="Man1P_GuaTrfase/Man6P_Isoase"/>
</dbReference>
<dbReference type="InterPro" id="IPR054566">
    <property type="entry name" value="ManC/GMP-like_b-helix"/>
</dbReference>
<comment type="similarity">
    <text evidence="1 8">Belongs to the mannose-6-phosphate isomerase type 2 family.</text>
</comment>
<evidence type="ECO:0000256" key="7">
    <source>
        <dbReference type="ARBA" id="ARBA00047343"/>
    </source>
</evidence>
<proteinExistence type="inferred from homology"/>
<evidence type="ECO:0000259" key="10">
    <source>
        <dbReference type="Pfam" id="PF01050"/>
    </source>
</evidence>
<dbReference type="SUPFAM" id="SSF51182">
    <property type="entry name" value="RmlC-like cupins"/>
    <property type="match status" value="1"/>
</dbReference>
<dbReference type="GO" id="GO:0004475">
    <property type="term" value="F:mannose-1-phosphate guanylyltransferase (GTP) activity"/>
    <property type="evidence" value="ECO:0007669"/>
    <property type="project" value="UniProtKB-EC"/>
</dbReference>
<keyword evidence="6" id="KW-0342">GTP-binding</keyword>
<dbReference type="KEGG" id="mbg:BN140_1113"/>
<dbReference type="InterPro" id="IPR001538">
    <property type="entry name" value="Man6P_isomerase-2_C"/>
</dbReference>
<reference evidence="13" key="1">
    <citation type="journal article" date="2012" name="J. Bacteriol.">
        <title>Complete genome sequence of the hydrogenotrophic, methanogenic archaeon Methanoculleus bourgensis strain MS2T, isolated from a sewage sludge digester.</title>
        <authorList>
            <person name="Maus I."/>
            <person name="Wibberg D."/>
            <person name="Stantscheff R."/>
            <person name="Eikmeyer F.G."/>
            <person name="Seffner A."/>
            <person name="Boelter J."/>
            <person name="Szczepanowski R."/>
            <person name="Blom J."/>
            <person name="Jaenicke S."/>
            <person name="Konig H."/>
            <person name="Puhler A."/>
            <person name="Schluter A."/>
        </authorList>
    </citation>
    <scope>NUCLEOTIDE SEQUENCE [LARGE SCALE GENOMIC DNA]</scope>
    <source>
        <strain evidence="13">ATCC 43281 / DSM 3045 / OCM 15 / MS2</strain>
    </source>
</reference>
<dbReference type="Proteomes" id="UP000009007">
    <property type="component" value="Chromosome I"/>
</dbReference>
<evidence type="ECO:0000256" key="2">
    <source>
        <dbReference type="ARBA" id="ARBA00012387"/>
    </source>
</evidence>
<dbReference type="InterPro" id="IPR011051">
    <property type="entry name" value="RmlC_Cupin_sf"/>
</dbReference>
<dbReference type="FunFam" id="2.60.120.10:FF:000032">
    <property type="entry name" value="Mannose-1-phosphate guanylyltransferase/mannose-6-phosphate isomerase"/>
    <property type="match status" value="1"/>
</dbReference>
<evidence type="ECO:0000259" key="11">
    <source>
        <dbReference type="Pfam" id="PF22640"/>
    </source>
</evidence>
<keyword evidence="13" id="KW-1185">Reference proteome</keyword>
<dbReference type="InterPro" id="IPR051161">
    <property type="entry name" value="Mannose-6P_isomerase_type2"/>
</dbReference>
<dbReference type="GO" id="GO:0009298">
    <property type="term" value="P:GDP-mannose biosynthetic process"/>
    <property type="evidence" value="ECO:0007669"/>
    <property type="project" value="TreeGrafter"/>
</dbReference>
<evidence type="ECO:0000256" key="6">
    <source>
        <dbReference type="ARBA" id="ARBA00023134"/>
    </source>
</evidence>
<feature type="domain" description="Nucleotidyl transferase" evidence="9">
    <location>
        <begin position="48"/>
        <end position="309"/>
    </location>
</feature>
<dbReference type="InterPro" id="IPR014710">
    <property type="entry name" value="RmlC-like_jellyroll"/>
</dbReference>
<dbReference type="AlphaFoldDB" id="I7KCI1"/>
<dbReference type="SUPFAM" id="SSF53448">
    <property type="entry name" value="Nucleotide-diphospho-sugar transferases"/>
    <property type="match status" value="1"/>
</dbReference>
<keyword evidence="3 12" id="KW-0808">Transferase</keyword>
<protein>
    <recommendedName>
        <fullName evidence="2">mannose-1-phosphate guanylyltransferase</fullName>
        <ecNumber evidence="2">2.7.7.13</ecNumber>
    </recommendedName>
</protein>
<evidence type="ECO:0000313" key="12">
    <source>
        <dbReference type="EMBL" id="CCJ36036.1"/>
    </source>
</evidence>
<dbReference type="Gene3D" id="3.90.550.10">
    <property type="entry name" value="Spore Coat Polysaccharide Biosynthesis Protein SpsA, Chain A"/>
    <property type="match status" value="1"/>
</dbReference>
<dbReference type="GO" id="GO:0000271">
    <property type="term" value="P:polysaccharide biosynthetic process"/>
    <property type="evidence" value="ECO:0007669"/>
    <property type="project" value="InterPro"/>
</dbReference>
<evidence type="ECO:0000256" key="3">
    <source>
        <dbReference type="ARBA" id="ARBA00022679"/>
    </source>
</evidence>
<dbReference type="Gene3D" id="2.60.120.10">
    <property type="entry name" value="Jelly Rolls"/>
    <property type="match status" value="1"/>
</dbReference>
<dbReference type="EC" id="2.7.7.13" evidence="2"/>
<keyword evidence="5" id="KW-0547">Nucleotide-binding</keyword>
<dbReference type="HOGENOM" id="CLU_035527_1_0_2"/>
<dbReference type="PANTHER" id="PTHR46390:SF1">
    <property type="entry name" value="MANNOSE-1-PHOSPHATE GUANYLYLTRANSFERASE"/>
    <property type="match status" value="1"/>
</dbReference>
<dbReference type="NCBIfam" id="TIGR01479">
    <property type="entry name" value="GMP_PMI"/>
    <property type="match status" value="1"/>
</dbReference>
<dbReference type="CDD" id="cd02213">
    <property type="entry name" value="cupin_PMI_typeII_C"/>
    <property type="match status" value="1"/>
</dbReference>
<feature type="domain" description="MannoseP isomerase/GMP-like beta-helix" evidence="11">
    <location>
        <begin position="320"/>
        <end position="373"/>
    </location>
</feature>
<dbReference type="EMBL" id="HE964772">
    <property type="protein sequence ID" value="CCJ36036.1"/>
    <property type="molecule type" value="Genomic_DNA"/>
</dbReference>
<dbReference type="InterPro" id="IPR005835">
    <property type="entry name" value="NTP_transferase_dom"/>
</dbReference>
<dbReference type="InterPro" id="IPR029044">
    <property type="entry name" value="Nucleotide-diphossugar_trans"/>
</dbReference>
<dbReference type="Pfam" id="PF01050">
    <property type="entry name" value="MannoseP_isomer"/>
    <property type="match status" value="1"/>
</dbReference>
<evidence type="ECO:0000313" key="13">
    <source>
        <dbReference type="Proteomes" id="UP000009007"/>
    </source>
</evidence>
<dbReference type="InterPro" id="IPR049577">
    <property type="entry name" value="GMPP_N"/>
</dbReference>
<dbReference type="CDD" id="cd02509">
    <property type="entry name" value="GDP-M1P_Guanylyltransferase"/>
    <property type="match status" value="1"/>
</dbReference>
<organism evidence="12 13">
    <name type="scientific">Methanoculleus bourgensis (strain ATCC 43281 / DSM 3045 / OCM 15 / MS2)</name>
    <name type="common">Methanogenium bourgense</name>
    <dbReference type="NCBI Taxonomy" id="1201294"/>
    <lineage>
        <taxon>Archaea</taxon>
        <taxon>Methanobacteriati</taxon>
        <taxon>Methanobacteriota</taxon>
        <taxon>Stenosarchaea group</taxon>
        <taxon>Methanomicrobia</taxon>
        <taxon>Methanomicrobiales</taxon>
        <taxon>Methanomicrobiaceae</taxon>
        <taxon>Methanoculleus</taxon>
    </lineage>
</organism>
<keyword evidence="4 12" id="KW-0548">Nucleotidyltransferase</keyword>
<dbReference type="PATRIC" id="fig|1201294.9.peg.1231"/>
<evidence type="ECO:0000259" key="9">
    <source>
        <dbReference type="Pfam" id="PF00483"/>
    </source>
</evidence>
<evidence type="ECO:0000256" key="1">
    <source>
        <dbReference type="ARBA" id="ARBA00006115"/>
    </source>
</evidence>
<sequence>MPIHRLVRYDRPLITRFARIIAETLCFYPPCCNRIQTSACGTESILMKTLILAGGSGTRLFPLSREHYPKQFIPLVDDESLFQKTVKRSLLFSSPQEIAIVTNTDHRFLVRDQLATIGCDCRVLVEPVGRNTLPAIYYGVREVTREDGSDTVAVLPSDHLISANGPFQEAFLRAERLAKDYLVVFGVRPTSPHTGYGYIRPGKSLGEGSLVDAFVEKPDPETAGRYITDGYLWNSGMFCFDADLFLAECETCAPEVVRAFERPVEEAYDATPALSIDYGIMEKTRRAAVVPLDADWNDLGNFDALYAVLPKSGDANAVRGEHIGIDSSRNLIVADRLVATVGIHDLAIVETKDAILVATRDEAQRVGEIAKALREKGDSRALFHTRVHRPWGSYTNLEEGRSYKIKRVTVPPKRRLSLQMHHHRSEHWVVVTGCAEVTNGDATYLLRNGESTFVPAGTVHRLANPGLLPLELIEVQIGEYTGEDDIVRFEDDFERA</sequence>
<evidence type="ECO:0000256" key="8">
    <source>
        <dbReference type="RuleBase" id="RU004190"/>
    </source>
</evidence>
<name>I7KCI1_METBM</name>
<comment type="catalytic activity">
    <reaction evidence="7">
        <text>alpha-D-mannose 1-phosphate + GTP + H(+) = GDP-alpha-D-mannose + diphosphate</text>
        <dbReference type="Rhea" id="RHEA:15229"/>
        <dbReference type="ChEBI" id="CHEBI:15378"/>
        <dbReference type="ChEBI" id="CHEBI:33019"/>
        <dbReference type="ChEBI" id="CHEBI:37565"/>
        <dbReference type="ChEBI" id="CHEBI:57527"/>
        <dbReference type="ChEBI" id="CHEBI:58409"/>
        <dbReference type="EC" id="2.7.7.13"/>
    </reaction>
</comment>
<evidence type="ECO:0000256" key="5">
    <source>
        <dbReference type="ARBA" id="ARBA00022741"/>
    </source>
</evidence>
<dbReference type="PANTHER" id="PTHR46390">
    <property type="entry name" value="MANNOSE-1-PHOSPHATE GUANYLYLTRANSFERASE"/>
    <property type="match status" value="1"/>
</dbReference>
<dbReference type="Pfam" id="PF22640">
    <property type="entry name" value="ManC_GMP_beta-helix"/>
    <property type="match status" value="1"/>
</dbReference>
<dbReference type="STRING" id="1201294.BN140_1113"/>
<dbReference type="GO" id="GO:0005525">
    <property type="term" value="F:GTP binding"/>
    <property type="evidence" value="ECO:0007669"/>
    <property type="project" value="UniProtKB-KW"/>
</dbReference>
<accession>I7KCI1</accession>
<gene>
    <name evidence="12" type="primary">manC</name>
    <name evidence="12" type="ordered locus">BN140_1113</name>
</gene>
<dbReference type="Pfam" id="PF00483">
    <property type="entry name" value="NTP_transferase"/>
    <property type="match status" value="1"/>
</dbReference>